<keyword evidence="2" id="KW-0812">Transmembrane</keyword>
<keyword evidence="2" id="KW-0472">Membrane</keyword>
<keyword evidence="2" id="KW-1133">Transmembrane helix</keyword>
<keyword evidence="4" id="KW-1185">Reference proteome</keyword>
<organism evidence="3 4">
    <name type="scientific">Umezawaea tangerina</name>
    <dbReference type="NCBI Taxonomy" id="84725"/>
    <lineage>
        <taxon>Bacteria</taxon>
        <taxon>Bacillati</taxon>
        <taxon>Actinomycetota</taxon>
        <taxon>Actinomycetes</taxon>
        <taxon>Pseudonocardiales</taxon>
        <taxon>Pseudonocardiaceae</taxon>
        <taxon>Umezawaea</taxon>
    </lineage>
</organism>
<dbReference type="Proteomes" id="UP000239494">
    <property type="component" value="Unassembled WGS sequence"/>
</dbReference>
<dbReference type="AlphaFoldDB" id="A0A2T0TB37"/>
<proteinExistence type="predicted"/>
<evidence type="ECO:0000313" key="4">
    <source>
        <dbReference type="Proteomes" id="UP000239494"/>
    </source>
</evidence>
<accession>A0A2T0TB37</accession>
<sequence length="419" mass="43554">MEGGPGPSFADRERRGPGFPVGNYDAPNTPRNHPPLGNVSSSVRLVKLLTRTGPLFTIAAIAATLASHQGLTGLAGALLGLTLQLAALQLGTLLGALAWRLKIRHIIIGVGTELRAWTTPRIRVVLRSLPVVIMVGARSIHPPVRRRLWLTGTTSALVGAATAAATWLLATGPLSYGLAIGATTCLLHELIPRRSAGTTSPGWFLFSLPRLKGRAAAEMDATPLVNDVVEAVRAADLDKADVTLARLVEAHPSLLMTTGAQATVLNIRGRYAEALHLLSALVGRPDMEPRDMALVLAEMAGATACAVEAGQLPLEIGLPAGTRAAEGAIGFGLPRYRLTGTLAQLALLRGDTAEALSLARQSADSSTDGLGRADSLATAARAQMAAGDNAAARTTLAEAESLAAWLPRVATTSARLKIT</sequence>
<dbReference type="EMBL" id="PVTF01000004">
    <property type="protein sequence ID" value="PRY42864.1"/>
    <property type="molecule type" value="Genomic_DNA"/>
</dbReference>
<feature type="transmembrane region" description="Helical" evidence="2">
    <location>
        <begin position="74"/>
        <end position="99"/>
    </location>
</feature>
<evidence type="ECO:0000313" key="3">
    <source>
        <dbReference type="EMBL" id="PRY42864.1"/>
    </source>
</evidence>
<protein>
    <recommendedName>
        <fullName evidence="5">Tetratricopeptide repeat protein</fullName>
    </recommendedName>
</protein>
<name>A0A2T0TB37_9PSEU</name>
<feature type="transmembrane region" description="Helical" evidence="2">
    <location>
        <begin position="148"/>
        <end position="168"/>
    </location>
</feature>
<evidence type="ECO:0008006" key="5">
    <source>
        <dbReference type="Google" id="ProtNLM"/>
    </source>
</evidence>
<evidence type="ECO:0000256" key="1">
    <source>
        <dbReference type="SAM" id="MobiDB-lite"/>
    </source>
</evidence>
<feature type="region of interest" description="Disordered" evidence="1">
    <location>
        <begin position="1"/>
        <end position="37"/>
    </location>
</feature>
<comment type="caution">
    <text evidence="3">The sequence shown here is derived from an EMBL/GenBank/DDBJ whole genome shotgun (WGS) entry which is preliminary data.</text>
</comment>
<gene>
    <name evidence="3" type="ORF">CLV43_104701</name>
</gene>
<reference evidence="3 4" key="1">
    <citation type="submission" date="2018-03" db="EMBL/GenBank/DDBJ databases">
        <title>Genomic Encyclopedia of Archaeal and Bacterial Type Strains, Phase II (KMG-II): from individual species to whole genera.</title>
        <authorList>
            <person name="Goeker M."/>
        </authorList>
    </citation>
    <scope>NUCLEOTIDE SEQUENCE [LARGE SCALE GENOMIC DNA]</scope>
    <source>
        <strain evidence="3 4">DSM 44720</strain>
    </source>
</reference>
<evidence type="ECO:0000256" key="2">
    <source>
        <dbReference type="SAM" id="Phobius"/>
    </source>
</evidence>